<protein>
    <submittedName>
        <fullName evidence="1">Uncharacterized protein</fullName>
    </submittedName>
</protein>
<gene>
    <name evidence="1" type="ORF">mMyoMyo1_008592</name>
</gene>
<dbReference type="EMBL" id="JABWUV010000012">
    <property type="protein sequence ID" value="KAF6314798.1"/>
    <property type="molecule type" value="Genomic_DNA"/>
</dbReference>
<dbReference type="AlphaFoldDB" id="A0A7J7UPL6"/>
<accession>A0A7J7UPL6</accession>
<name>A0A7J7UPL6_MYOMY</name>
<keyword evidence="2" id="KW-1185">Reference proteome</keyword>
<sequence length="156" mass="17789">MLAETPTPRPSCGKSCGYKVGAVHLMHFMRFGRSVFLSSAHCSPWKHTISLPHLWSKPFLSLSRQDRVAAVDPPLRLLHLQLSCGIQGMDMPKGVLRKPLWKILEPQMPENNFKMRNRPPLKPSSTWTLGSHGRFWSLLTPVFLLPWAARESPWLL</sequence>
<evidence type="ECO:0000313" key="2">
    <source>
        <dbReference type="Proteomes" id="UP000527355"/>
    </source>
</evidence>
<comment type="caution">
    <text evidence="1">The sequence shown here is derived from an EMBL/GenBank/DDBJ whole genome shotgun (WGS) entry which is preliminary data.</text>
</comment>
<dbReference type="Proteomes" id="UP000527355">
    <property type="component" value="Unassembled WGS sequence"/>
</dbReference>
<evidence type="ECO:0000313" key="1">
    <source>
        <dbReference type="EMBL" id="KAF6314798.1"/>
    </source>
</evidence>
<proteinExistence type="predicted"/>
<reference evidence="1 2" key="1">
    <citation type="journal article" date="2020" name="Nature">
        <title>Six reference-quality genomes reveal evolution of bat adaptations.</title>
        <authorList>
            <person name="Jebb D."/>
            <person name="Huang Z."/>
            <person name="Pippel M."/>
            <person name="Hughes G.M."/>
            <person name="Lavrichenko K."/>
            <person name="Devanna P."/>
            <person name="Winkler S."/>
            <person name="Jermiin L.S."/>
            <person name="Skirmuntt E.C."/>
            <person name="Katzourakis A."/>
            <person name="Burkitt-Gray L."/>
            <person name="Ray D.A."/>
            <person name="Sullivan K.A.M."/>
            <person name="Roscito J.G."/>
            <person name="Kirilenko B.M."/>
            <person name="Davalos L.M."/>
            <person name="Corthals A.P."/>
            <person name="Power M.L."/>
            <person name="Jones G."/>
            <person name="Ransome R.D."/>
            <person name="Dechmann D.K.N."/>
            <person name="Locatelli A.G."/>
            <person name="Puechmaille S.J."/>
            <person name="Fedrigo O."/>
            <person name="Jarvis E.D."/>
            <person name="Hiller M."/>
            <person name="Vernes S.C."/>
            <person name="Myers E.W."/>
            <person name="Teeling E.C."/>
        </authorList>
    </citation>
    <scope>NUCLEOTIDE SEQUENCE [LARGE SCALE GENOMIC DNA]</scope>
    <source>
        <strain evidence="1">MMyoMyo1</strain>
        <tissue evidence="1">Flight muscle</tissue>
    </source>
</reference>
<organism evidence="1 2">
    <name type="scientific">Myotis myotis</name>
    <name type="common">Greater mouse-eared bat</name>
    <name type="synonym">Vespertilio myotis</name>
    <dbReference type="NCBI Taxonomy" id="51298"/>
    <lineage>
        <taxon>Eukaryota</taxon>
        <taxon>Metazoa</taxon>
        <taxon>Chordata</taxon>
        <taxon>Craniata</taxon>
        <taxon>Vertebrata</taxon>
        <taxon>Euteleostomi</taxon>
        <taxon>Mammalia</taxon>
        <taxon>Eutheria</taxon>
        <taxon>Laurasiatheria</taxon>
        <taxon>Chiroptera</taxon>
        <taxon>Yangochiroptera</taxon>
        <taxon>Vespertilionidae</taxon>
        <taxon>Myotis</taxon>
    </lineage>
</organism>